<reference evidence="1 2" key="1">
    <citation type="submission" date="2020-07" db="EMBL/GenBank/DDBJ databases">
        <title>Comparative genomics of pyrophilous fungi reveals a link between fire events and developmental genes.</title>
        <authorList>
            <consortium name="DOE Joint Genome Institute"/>
            <person name="Steindorff A.S."/>
            <person name="Carver A."/>
            <person name="Calhoun S."/>
            <person name="Stillman K."/>
            <person name="Liu H."/>
            <person name="Lipzen A."/>
            <person name="Pangilinan J."/>
            <person name="Labutti K."/>
            <person name="Bruns T.D."/>
            <person name="Grigoriev I.V."/>
        </authorList>
    </citation>
    <scope>NUCLEOTIDE SEQUENCE [LARGE SCALE GENOMIC DNA]</scope>
    <source>
        <strain evidence="1 2">CBS 144469</strain>
    </source>
</reference>
<dbReference type="AlphaFoldDB" id="A0A8H6IIY7"/>
<proteinExistence type="predicted"/>
<dbReference type="OrthoDB" id="3233403at2759"/>
<keyword evidence="2" id="KW-1185">Reference proteome</keyword>
<evidence type="ECO:0000313" key="2">
    <source>
        <dbReference type="Proteomes" id="UP000521943"/>
    </source>
</evidence>
<dbReference type="Proteomes" id="UP000521943">
    <property type="component" value="Unassembled WGS sequence"/>
</dbReference>
<evidence type="ECO:0000313" key="1">
    <source>
        <dbReference type="EMBL" id="KAF6765759.1"/>
    </source>
</evidence>
<protein>
    <submittedName>
        <fullName evidence="1">Uncharacterized protein</fullName>
    </submittedName>
</protein>
<organism evidence="1 2">
    <name type="scientific">Ephemerocybe angulata</name>
    <dbReference type="NCBI Taxonomy" id="980116"/>
    <lineage>
        <taxon>Eukaryota</taxon>
        <taxon>Fungi</taxon>
        <taxon>Dikarya</taxon>
        <taxon>Basidiomycota</taxon>
        <taxon>Agaricomycotina</taxon>
        <taxon>Agaricomycetes</taxon>
        <taxon>Agaricomycetidae</taxon>
        <taxon>Agaricales</taxon>
        <taxon>Agaricineae</taxon>
        <taxon>Psathyrellaceae</taxon>
        <taxon>Ephemerocybe</taxon>
    </lineage>
</organism>
<dbReference type="EMBL" id="JACGCI010000002">
    <property type="protein sequence ID" value="KAF6765759.1"/>
    <property type="molecule type" value="Genomic_DNA"/>
</dbReference>
<name>A0A8H6IIY7_9AGAR</name>
<gene>
    <name evidence="1" type="ORF">DFP72DRAFT_1058316</name>
</gene>
<comment type="caution">
    <text evidence="1">The sequence shown here is derived from an EMBL/GenBank/DDBJ whole genome shotgun (WGS) entry which is preliminary data.</text>
</comment>
<accession>A0A8H6IIY7</accession>
<sequence>MARNPSIRRKVFHKKYLERKRHLQALEQLAMLCLLGAEDDDDEDSAMVIAAMALDEAAKLKEEMRSKNFGPRGSYNREQSDEYFRRLLDRFSDRCFQSWIRMGRKSFWELHDLISDHEVFKSKGKKPQRPVKYQLATFLCRVGAETSVKIASVMSIAEGSVYLSCKRVCRAIRHMRNDCVKWPAAGRERPKG</sequence>